<name>A0ABR1TC23_9PEZI</name>
<evidence type="ECO:0000313" key="3">
    <source>
        <dbReference type="Proteomes" id="UP001444661"/>
    </source>
</evidence>
<organism evidence="2 3">
    <name type="scientific">Apiospora rasikravindrae</name>
    <dbReference type="NCBI Taxonomy" id="990691"/>
    <lineage>
        <taxon>Eukaryota</taxon>
        <taxon>Fungi</taxon>
        <taxon>Dikarya</taxon>
        <taxon>Ascomycota</taxon>
        <taxon>Pezizomycotina</taxon>
        <taxon>Sordariomycetes</taxon>
        <taxon>Xylariomycetidae</taxon>
        <taxon>Amphisphaeriales</taxon>
        <taxon>Apiosporaceae</taxon>
        <taxon>Apiospora</taxon>
    </lineage>
</organism>
<feature type="region of interest" description="Disordered" evidence="1">
    <location>
        <begin position="48"/>
        <end position="69"/>
    </location>
</feature>
<feature type="region of interest" description="Disordered" evidence="1">
    <location>
        <begin position="1"/>
        <end position="21"/>
    </location>
</feature>
<dbReference type="EMBL" id="JAQQWK010000003">
    <property type="protein sequence ID" value="KAK8044156.1"/>
    <property type="molecule type" value="Genomic_DNA"/>
</dbReference>
<proteinExistence type="predicted"/>
<keyword evidence="3" id="KW-1185">Reference proteome</keyword>
<dbReference type="Proteomes" id="UP001444661">
    <property type="component" value="Unassembled WGS sequence"/>
</dbReference>
<gene>
    <name evidence="2" type="ORF">PG993_004180</name>
</gene>
<evidence type="ECO:0000256" key="1">
    <source>
        <dbReference type="SAM" id="MobiDB-lite"/>
    </source>
</evidence>
<accession>A0ABR1TC23</accession>
<protein>
    <submittedName>
        <fullName evidence="2">Dynamin family</fullName>
    </submittedName>
</protein>
<dbReference type="PANTHER" id="PTHR39697">
    <property type="entry name" value="RICIN B LECTIN DOMAIN-CONTAINING PROTEIN-RELATED"/>
    <property type="match status" value="1"/>
</dbReference>
<comment type="caution">
    <text evidence="2">The sequence shown here is derived from an EMBL/GenBank/DDBJ whole genome shotgun (WGS) entry which is preliminary data.</text>
</comment>
<dbReference type="PANTHER" id="PTHR39697:SF1">
    <property type="entry name" value="RICIN B LECTIN DOMAIN-CONTAINING PROTEIN"/>
    <property type="match status" value="1"/>
</dbReference>
<reference evidence="2 3" key="1">
    <citation type="submission" date="2023-01" db="EMBL/GenBank/DDBJ databases">
        <title>Analysis of 21 Apiospora genomes using comparative genomics revels a genus with tremendous synthesis potential of carbohydrate active enzymes and secondary metabolites.</title>
        <authorList>
            <person name="Sorensen T."/>
        </authorList>
    </citation>
    <scope>NUCLEOTIDE SEQUENCE [LARGE SCALE GENOMIC DNA]</scope>
    <source>
        <strain evidence="2 3">CBS 33761</strain>
    </source>
</reference>
<evidence type="ECO:0000313" key="2">
    <source>
        <dbReference type="EMBL" id="KAK8044156.1"/>
    </source>
</evidence>
<sequence length="314" mass="34012">MTANPRAHVTRTSSVVSRHPSIYPPSVMRTQGRRKTWGAWNATADPMVASTSSLDGHDDAGDDPKTNDAALAVGNGGPHSMTNDHLPVLVPVSSTGSCCPCTAAKLDKGKGKAEYFDENEEVGANGAPAVDDRPHSAAGDLPVLAPEPSIVGSPRTMSDNAWDDSIPWPGNTYMIIEKATGRPITLKENGMIYLPGNEEGNEEDAETMSATPAEPAPTADNTWYCAESQNYFGFLNRATGRYMGHNVFRTMQASAFSLRAWELFTAKPHPKGGYHLMTPLWANALQVVDIAPDGRHLIRRMHGGVLWEFRKVEK</sequence>
<feature type="compositionally biased region" description="Basic and acidic residues" evidence="1">
    <location>
        <begin position="55"/>
        <end position="66"/>
    </location>
</feature>